<comment type="similarity">
    <text evidence="2">Belongs to the amino acid-polyamine-organocation (APC) superfamily. Spore germination protein (SGP) (TC 2.A.3.9) family.</text>
</comment>
<dbReference type="InterPro" id="IPR004761">
    <property type="entry name" value="Spore_GerAB"/>
</dbReference>
<keyword evidence="10" id="KW-1185">Reference proteome</keyword>
<evidence type="ECO:0000256" key="4">
    <source>
        <dbReference type="ARBA" id="ARBA00022544"/>
    </source>
</evidence>
<evidence type="ECO:0000313" key="10">
    <source>
        <dbReference type="Proteomes" id="UP001312865"/>
    </source>
</evidence>
<dbReference type="PANTHER" id="PTHR34975:SF2">
    <property type="entry name" value="SPORE GERMINATION PROTEIN A2"/>
    <property type="match status" value="1"/>
</dbReference>
<feature type="transmembrane region" description="Helical" evidence="8">
    <location>
        <begin position="273"/>
        <end position="293"/>
    </location>
</feature>
<evidence type="ECO:0000256" key="8">
    <source>
        <dbReference type="SAM" id="Phobius"/>
    </source>
</evidence>
<gene>
    <name evidence="9" type="ORF">WAK64_17720</name>
</gene>
<evidence type="ECO:0000256" key="6">
    <source>
        <dbReference type="ARBA" id="ARBA00022989"/>
    </source>
</evidence>
<proteinExistence type="inferred from homology"/>
<keyword evidence="4" id="KW-0309">Germination</keyword>
<protein>
    <submittedName>
        <fullName evidence="9">GerAB/ArcD/ProY family transporter</fullName>
    </submittedName>
</protein>
<organism evidence="9 10">
    <name type="scientific">Bacillus spongiae</name>
    <dbReference type="NCBI Taxonomy" id="2683610"/>
    <lineage>
        <taxon>Bacteria</taxon>
        <taxon>Bacillati</taxon>
        <taxon>Bacillota</taxon>
        <taxon>Bacilli</taxon>
        <taxon>Bacillales</taxon>
        <taxon>Bacillaceae</taxon>
        <taxon>Bacillus</taxon>
    </lineage>
</organism>
<dbReference type="Pfam" id="PF03845">
    <property type="entry name" value="Spore_permease"/>
    <property type="match status" value="1"/>
</dbReference>
<feature type="transmembrane region" description="Helical" evidence="8">
    <location>
        <begin position="46"/>
        <end position="66"/>
    </location>
</feature>
<feature type="transmembrane region" description="Helical" evidence="8">
    <location>
        <begin position="221"/>
        <end position="246"/>
    </location>
</feature>
<dbReference type="Proteomes" id="UP001312865">
    <property type="component" value="Unassembled WGS sequence"/>
</dbReference>
<evidence type="ECO:0000256" key="5">
    <source>
        <dbReference type="ARBA" id="ARBA00022692"/>
    </source>
</evidence>
<keyword evidence="3" id="KW-0813">Transport</keyword>
<keyword evidence="6 8" id="KW-1133">Transmembrane helix</keyword>
<accession>A0ABU8HIB9</accession>
<dbReference type="NCBIfam" id="TIGR00912">
    <property type="entry name" value="2A0309"/>
    <property type="match status" value="1"/>
</dbReference>
<feature type="transmembrane region" description="Helical" evidence="8">
    <location>
        <begin position="146"/>
        <end position="169"/>
    </location>
</feature>
<feature type="transmembrane region" description="Helical" evidence="8">
    <location>
        <begin position="115"/>
        <end position="139"/>
    </location>
</feature>
<feature type="transmembrane region" description="Helical" evidence="8">
    <location>
        <begin position="12"/>
        <end position="34"/>
    </location>
</feature>
<comment type="caution">
    <text evidence="9">The sequence shown here is derived from an EMBL/GenBank/DDBJ whole genome shotgun (WGS) entry which is preliminary data.</text>
</comment>
<dbReference type="Gene3D" id="1.20.1740.10">
    <property type="entry name" value="Amino acid/polyamine transporter I"/>
    <property type="match status" value="1"/>
</dbReference>
<dbReference type="PANTHER" id="PTHR34975">
    <property type="entry name" value="SPORE GERMINATION PROTEIN A2"/>
    <property type="match status" value="1"/>
</dbReference>
<evidence type="ECO:0000313" key="9">
    <source>
        <dbReference type="EMBL" id="MEI5908891.1"/>
    </source>
</evidence>
<dbReference type="EMBL" id="JBBAXC010000017">
    <property type="protein sequence ID" value="MEI5908891.1"/>
    <property type="molecule type" value="Genomic_DNA"/>
</dbReference>
<sequence>MEVNVYPKKNLMISAFLVMFIVHTVQAGVGAVGLPRIIFLEVEQDAWISVLLSGFVTCLSVLVIYLTLAKYESADLYGIQRDIYGKWIGAIFNSIYIGYLLLGFFTIAMDYTEMVQAWIFPLMPTWLLMGLLITLTIYAVMGGLRVITGIAFLSFVLSVWITSFIYAPIREIIWTHYFPIWDHSMKEFSTGIIKTSLSVIGFEMLFFVYPFVIDKKKTLKYSLIAVIFTTFLYTIVTFVSIGFFSYNGLREAIWPVLSMFKIVRIPNLERFEFIAVSFWMFIILPNLCFYFWAATRGLKRVYKINQRLGSYIFGIILWSCTFLITSRIELNTVSDITGKIGLALITVYPFILFALVLVKKKLLKR</sequence>
<evidence type="ECO:0000256" key="1">
    <source>
        <dbReference type="ARBA" id="ARBA00004141"/>
    </source>
</evidence>
<comment type="subcellular location">
    <subcellularLocation>
        <location evidence="1">Membrane</location>
        <topology evidence="1">Multi-pass membrane protein</topology>
    </subcellularLocation>
</comment>
<name>A0ABU8HIB9_9BACI</name>
<evidence type="ECO:0000256" key="2">
    <source>
        <dbReference type="ARBA" id="ARBA00007998"/>
    </source>
</evidence>
<feature type="transmembrane region" description="Helical" evidence="8">
    <location>
        <begin position="87"/>
        <end position="109"/>
    </location>
</feature>
<feature type="transmembrane region" description="Helical" evidence="8">
    <location>
        <begin position="189"/>
        <end position="209"/>
    </location>
</feature>
<evidence type="ECO:0000256" key="7">
    <source>
        <dbReference type="ARBA" id="ARBA00023136"/>
    </source>
</evidence>
<reference evidence="9 10" key="1">
    <citation type="journal article" date="2018" name="J. Microbiol.">
        <title>Bacillus spongiae sp. nov., isolated from sponge of Jeju Island.</title>
        <authorList>
            <person name="Lee G.E."/>
            <person name="Im W.T."/>
            <person name="Park J.S."/>
        </authorList>
    </citation>
    <scope>NUCLEOTIDE SEQUENCE [LARGE SCALE GENOMIC DNA]</scope>
    <source>
        <strain evidence="9 10">135PIL107-10</strain>
    </source>
</reference>
<feature type="transmembrane region" description="Helical" evidence="8">
    <location>
        <begin position="340"/>
        <end position="358"/>
    </location>
</feature>
<keyword evidence="5 8" id="KW-0812">Transmembrane</keyword>
<keyword evidence="7 8" id="KW-0472">Membrane</keyword>
<evidence type="ECO:0000256" key="3">
    <source>
        <dbReference type="ARBA" id="ARBA00022448"/>
    </source>
</evidence>
<dbReference type="RefSeq" id="WP_336588336.1">
    <property type="nucleotide sequence ID" value="NZ_JBBAXC010000017.1"/>
</dbReference>
<feature type="transmembrane region" description="Helical" evidence="8">
    <location>
        <begin position="308"/>
        <end position="328"/>
    </location>
</feature>